<organism evidence="3">
    <name type="scientific">viral metagenome</name>
    <dbReference type="NCBI Taxonomy" id="1070528"/>
    <lineage>
        <taxon>unclassified sequences</taxon>
        <taxon>metagenomes</taxon>
        <taxon>organismal metagenomes</taxon>
    </lineage>
</organism>
<dbReference type="Pfam" id="PF25342">
    <property type="entry name" value="GT_PLOD"/>
    <property type="match status" value="1"/>
</dbReference>
<protein>
    <recommendedName>
        <fullName evidence="2">PLOD1-3-like GT domain-containing protein</fullName>
    </recommendedName>
</protein>
<dbReference type="InterPro" id="IPR057589">
    <property type="entry name" value="GT_PLOD"/>
</dbReference>
<feature type="transmembrane region" description="Helical" evidence="1">
    <location>
        <begin position="274"/>
        <end position="297"/>
    </location>
</feature>
<evidence type="ECO:0000256" key="1">
    <source>
        <dbReference type="SAM" id="Phobius"/>
    </source>
</evidence>
<dbReference type="AlphaFoldDB" id="A0A6C0I737"/>
<dbReference type="CDD" id="cd22997">
    <property type="entry name" value="GT_LH"/>
    <property type="match status" value="1"/>
</dbReference>
<evidence type="ECO:0000259" key="2">
    <source>
        <dbReference type="Pfam" id="PF25342"/>
    </source>
</evidence>
<keyword evidence="1" id="KW-0472">Membrane</keyword>
<accession>A0A6C0I737</accession>
<reference evidence="3" key="1">
    <citation type="journal article" date="2020" name="Nature">
        <title>Giant virus diversity and host interactions through global metagenomics.</title>
        <authorList>
            <person name="Schulz F."/>
            <person name="Roux S."/>
            <person name="Paez-Espino D."/>
            <person name="Jungbluth S."/>
            <person name="Walsh D.A."/>
            <person name="Denef V.J."/>
            <person name="McMahon K.D."/>
            <person name="Konstantinidis K.T."/>
            <person name="Eloe-Fadrosh E.A."/>
            <person name="Kyrpides N.C."/>
            <person name="Woyke T."/>
        </authorList>
    </citation>
    <scope>NUCLEOTIDE SEQUENCE</scope>
    <source>
        <strain evidence="3">GVMAG-M-3300023184-24</strain>
    </source>
</reference>
<feature type="transmembrane region" description="Helical" evidence="1">
    <location>
        <begin position="303"/>
        <end position="321"/>
    </location>
</feature>
<name>A0A6C0I737_9ZZZZ</name>
<proteinExistence type="predicted"/>
<sequence>MRLITYATHDSGYFKALRKSALDNGFELNILGYGEEWKGFTQKLLSVKLFLEQLPNKNEIVCFCDAYDVLIVGTATDLMNKYNRINSDKVLFSAELDTHGKSLVFGDINPKDKNKEYNRINTGLYIGKANNIINLFNSLNINENDIYDNDQELLTKYYQNNNDLIELECHNNLFYTLRIDNNETFKTFMIVFNLLKNYQIPLENKYYTFNDNKFIVKSNNTTPIFVHGNGGLNMDKFIKHLKLPRAIKDHDSYFDYSTKLYIDKYFHKKEDIRYMLYIICITFHLFISIFNNLAIYFTNNVTIIYIIIISNAFVLLLWNYFKQCPLNNLEAIFSNNYDRTLTKYDNIYCKIYNKMGIKYHEYDYLFDLLPFIAICVCLYKLNKIKNN</sequence>
<evidence type="ECO:0000313" key="3">
    <source>
        <dbReference type="EMBL" id="QHT88215.1"/>
    </source>
</evidence>
<keyword evidence="1" id="KW-1133">Transmembrane helix</keyword>
<keyword evidence="1" id="KW-0812">Transmembrane</keyword>
<feature type="domain" description="PLOD1-3-like GT" evidence="2">
    <location>
        <begin position="3"/>
        <end position="232"/>
    </location>
</feature>
<dbReference type="EMBL" id="MN740111">
    <property type="protein sequence ID" value="QHT88215.1"/>
    <property type="molecule type" value="Genomic_DNA"/>
</dbReference>